<keyword evidence="3" id="KW-1185">Reference proteome</keyword>
<dbReference type="Proteomes" id="UP001454036">
    <property type="component" value="Unassembled WGS sequence"/>
</dbReference>
<dbReference type="EMBL" id="BAABME010023709">
    <property type="protein sequence ID" value="GAA0168646.1"/>
    <property type="molecule type" value="Genomic_DNA"/>
</dbReference>
<accession>A0AAV3QZM4</accession>
<dbReference type="InterPro" id="IPR043502">
    <property type="entry name" value="DNA/RNA_pol_sf"/>
</dbReference>
<evidence type="ECO:0000313" key="3">
    <source>
        <dbReference type="Proteomes" id="UP001454036"/>
    </source>
</evidence>
<keyword evidence="2" id="KW-0472">Membrane</keyword>
<proteinExistence type="predicted"/>
<gene>
    <name evidence="2" type="ORF">LIER_40606</name>
</gene>
<feature type="domain" description="Reverse transcriptase Ty1/copia-type" evidence="1">
    <location>
        <begin position="1"/>
        <end position="136"/>
    </location>
</feature>
<dbReference type="Pfam" id="PF07727">
    <property type="entry name" value="RVT_2"/>
    <property type="match status" value="1"/>
</dbReference>
<organism evidence="2 3">
    <name type="scientific">Lithospermum erythrorhizon</name>
    <name type="common">Purple gromwell</name>
    <name type="synonym">Lithospermum officinale var. erythrorhizon</name>
    <dbReference type="NCBI Taxonomy" id="34254"/>
    <lineage>
        <taxon>Eukaryota</taxon>
        <taxon>Viridiplantae</taxon>
        <taxon>Streptophyta</taxon>
        <taxon>Embryophyta</taxon>
        <taxon>Tracheophyta</taxon>
        <taxon>Spermatophyta</taxon>
        <taxon>Magnoliopsida</taxon>
        <taxon>eudicotyledons</taxon>
        <taxon>Gunneridae</taxon>
        <taxon>Pentapetalae</taxon>
        <taxon>asterids</taxon>
        <taxon>lamiids</taxon>
        <taxon>Boraginales</taxon>
        <taxon>Boraginaceae</taxon>
        <taxon>Boraginoideae</taxon>
        <taxon>Lithospermeae</taxon>
        <taxon>Lithospermum</taxon>
    </lineage>
</organism>
<dbReference type="InterPro" id="IPR013103">
    <property type="entry name" value="RVT_2"/>
</dbReference>
<protein>
    <submittedName>
        <fullName evidence="2">Transmembrane signal receptor</fullName>
    </submittedName>
</protein>
<evidence type="ECO:0000313" key="2">
    <source>
        <dbReference type="EMBL" id="GAA0168646.1"/>
    </source>
</evidence>
<reference evidence="2 3" key="1">
    <citation type="submission" date="2024-01" db="EMBL/GenBank/DDBJ databases">
        <title>The complete chloroplast genome sequence of Lithospermum erythrorhizon: insights into the phylogenetic relationship among Boraginaceae species and the maternal lineages of purple gromwells.</title>
        <authorList>
            <person name="Okada T."/>
            <person name="Watanabe K."/>
        </authorList>
    </citation>
    <scope>NUCLEOTIDE SEQUENCE [LARGE SCALE GENOMIC DNA]</scope>
</reference>
<name>A0AAV3QZM4_LITER</name>
<keyword evidence="2" id="KW-0675">Receptor</keyword>
<sequence>MDVHNAFLHEDLSEEVYMRLSSGFYIERPALVCKLHKFFYGLKQAPRCWFSKLATALRRYDFVQSYSDYALFTLCKGQVRLHVLVYVDDLILLGNDFAAISSFKQYLSSCFHMKDLSKLKYFLGVEVARSQEGIFLS</sequence>
<comment type="caution">
    <text evidence="2">The sequence shown here is derived from an EMBL/GenBank/DDBJ whole genome shotgun (WGS) entry which is preliminary data.</text>
</comment>
<keyword evidence="2" id="KW-0812">Transmembrane</keyword>
<dbReference type="SUPFAM" id="SSF56672">
    <property type="entry name" value="DNA/RNA polymerases"/>
    <property type="match status" value="1"/>
</dbReference>
<dbReference type="AlphaFoldDB" id="A0AAV3QZM4"/>
<evidence type="ECO:0000259" key="1">
    <source>
        <dbReference type="Pfam" id="PF07727"/>
    </source>
</evidence>